<reference evidence="3" key="1">
    <citation type="journal article" date="2014" name="Genome Announc.">
        <title>Draft genome sequence of Colletotrichum sublineola, a destructive pathogen of cultivated sorghum.</title>
        <authorList>
            <person name="Baroncelli R."/>
            <person name="Sanz-Martin J.M."/>
            <person name="Rech G.E."/>
            <person name="Sukno S.A."/>
            <person name="Thon M.R."/>
        </authorList>
    </citation>
    <scope>NUCLEOTIDE SEQUENCE [LARGE SCALE GENOMIC DNA]</scope>
    <source>
        <strain evidence="3">TX430BB</strain>
    </source>
</reference>
<dbReference type="Proteomes" id="UP000027238">
    <property type="component" value="Unassembled WGS sequence"/>
</dbReference>
<keyword evidence="3" id="KW-1185">Reference proteome</keyword>
<protein>
    <submittedName>
        <fullName evidence="2">Putative acetyltransferase</fullName>
    </submittedName>
</protein>
<name>A0A066X4F4_COLSU</name>
<dbReference type="EMBL" id="JMSE01001165">
    <property type="protein sequence ID" value="KDN64028.1"/>
    <property type="molecule type" value="Genomic_DNA"/>
</dbReference>
<dbReference type="GO" id="GO:0016747">
    <property type="term" value="F:acyltransferase activity, transferring groups other than amino-acyl groups"/>
    <property type="evidence" value="ECO:0007669"/>
    <property type="project" value="InterPro"/>
</dbReference>
<dbReference type="Gene3D" id="3.40.630.30">
    <property type="match status" value="1"/>
</dbReference>
<dbReference type="HOGENOM" id="CLU_013985_13_1_1"/>
<dbReference type="InterPro" id="IPR016181">
    <property type="entry name" value="Acyl_CoA_acyltransferase"/>
</dbReference>
<dbReference type="OrthoDB" id="2821191at2759"/>
<dbReference type="eggNOG" id="ENOG502T708">
    <property type="taxonomic scope" value="Eukaryota"/>
</dbReference>
<accession>A0A066X4F4</accession>
<dbReference type="InterPro" id="IPR000182">
    <property type="entry name" value="GNAT_dom"/>
</dbReference>
<evidence type="ECO:0000313" key="2">
    <source>
        <dbReference type="EMBL" id="KDN64028.1"/>
    </source>
</evidence>
<dbReference type="SUPFAM" id="SSF55729">
    <property type="entry name" value="Acyl-CoA N-acyltransferases (Nat)"/>
    <property type="match status" value="1"/>
</dbReference>
<dbReference type="AlphaFoldDB" id="A0A066X4F4"/>
<organism evidence="2 3">
    <name type="scientific">Colletotrichum sublineola</name>
    <name type="common">Sorghum anthracnose fungus</name>
    <dbReference type="NCBI Taxonomy" id="1173701"/>
    <lineage>
        <taxon>Eukaryota</taxon>
        <taxon>Fungi</taxon>
        <taxon>Dikarya</taxon>
        <taxon>Ascomycota</taxon>
        <taxon>Pezizomycotina</taxon>
        <taxon>Sordariomycetes</taxon>
        <taxon>Hypocreomycetidae</taxon>
        <taxon>Glomerellales</taxon>
        <taxon>Glomerellaceae</taxon>
        <taxon>Colletotrichum</taxon>
        <taxon>Colletotrichum graminicola species complex</taxon>
    </lineage>
</organism>
<evidence type="ECO:0000259" key="1">
    <source>
        <dbReference type="PROSITE" id="PS51186"/>
    </source>
</evidence>
<feature type="domain" description="N-acetyltransferase" evidence="1">
    <location>
        <begin position="60"/>
        <end position="205"/>
    </location>
</feature>
<proteinExistence type="predicted"/>
<gene>
    <name evidence="2" type="ORF">CSUB01_02591</name>
</gene>
<evidence type="ECO:0000313" key="3">
    <source>
        <dbReference type="Proteomes" id="UP000027238"/>
    </source>
</evidence>
<comment type="caution">
    <text evidence="2">The sequence shown here is derived from an EMBL/GenBank/DDBJ whole genome shotgun (WGS) entry which is preliminary data.</text>
</comment>
<dbReference type="PROSITE" id="PS51186">
    <property type="entry name" value="GNAT"/>
    <property type="match status" value="1"/>
</dbReference>
<sequence>MNELRIREAGTILNNDSYIAKASDSTIPYLEAIGSGDMWARGGSPSGRGMGHLLIFIADAEVELGPLALQSPFLSFARARLDPAPAHLRYWNTDDEMSMLSVGVLLVCDDRLPGHIKRQILHTDAIPAELTGHQHKRTGEALLKQAKDYGLERGANTLYLDVRARNGRKLVEFVRKQGFSIVVDYEHTREEWHDMAAYPDATWTRRPGGARALTEYDE</sequence>
<keyword evidence="2" id="KW-0808">Transferase</keyword>